<dbReference type="InterPro" id="IPR055290">
    <property type="entry name" value="At3g26010-like"/>
</dbReference>
<dbReference type="Pfam" id="PF00646">
    <property type="entry name" value="F-box"/>
    <property type="match status" value="1"/>
</dbReference>
<evidence type="ECO:0000259" key="1">
    <source>
        <dbReference type="PROSITE" id="PS50181"/>
    </source>
</evidence>
<gene>
    <name evidence="2" type="ORF">URODEC1_LOCUS114108</name>
</gene>
<dbReference type="EMBL" id="OZ075118">
    <property type="protein sequence ID" value="CAL5090947.1"/>
    <property type="molecule type" value="Genomic_DNA"/>
</dbReference>
<dbReference type="InterPro" id="IPR001810">
    <property type="entry name" value="F-box_dom"/>
</dbReference>
<organism evidence="2 3">
    <name type="scientific">Urochloa decumbens</name>
    <dbReference type="NCBI Taxonomy" id="240449"/>
    <lineage>
        <taxon>Eukaryota</taxon>
        <taxon>Viridiplantae</taxon>
        <taxon>Streptophyta</taxon>
        <taxon>Embryophyta</taxon>
        <taxon>Tracheophyta</taxon>
        <taxon>Spermatophyta</taxon>
        <taxon>Magnoliopsida</taxon>
        <taxon>Liliopsida</taxon>
        <taxon>Poales</taxon>
        <taxon>Poaceae</taxon>
        <taxon>PACMAD clade</taxon>
        <taxon>Panicoideae</taxon>
        <taxon>Panicodae</taxon>
        <taxon>Paniceae</taxon>
        <taxon>Melinidinae</taxon>
        <taxon>Urochloa</taxon>
    </lineage>
</organism>
<dbReference type="Proteomes" id="UP001497457">
    <property type="component" value="Chromosome 8b"/>
</dbReference>
<protein>
    <recommendedName>
        <fullName evidence="1">F-box domain-containing protein</fullName>
    </recommendedName>
</protein>
<keyword evidence="3" id="KW-1185">Reference proteome</keyword>
<evidence type="ECO:0000313" key="3">
    <source>
        <dbReference type="Proteomes" id="UP001497457"/>
    </source>
</evidence>
<reference evidence="2" key="1">
    <citation type="submission" date="2024-10" db="EMBL/GenBank/DDBJ databases">
        <authorList>
            <person name="Ryan C."/>
        </authorList>
    </citation>
    <scope>NUCLEOTIDE SEQUENCE [LARGE SCALE GENOMIC DNA]</scope>
</reference>
<sequence>MVHAKRSVGAGDGLPDDTLVEILSHLPAKSLCRFKCISKAWCNLIADRLRCRKLPCTLEGFFYGCVDVDGTNVYGFGWSSSEDEDECGGKDENLPNQVRGHFINLLGRPVPLVDPSFSFLRKQPGIKKNLTLFDSCNGLLLFVHTRGRSLCNTEGYIVCNPATEHWVHVSRSGFPSAAWGEIVDRENDYDYLCATSFDTHLIFDPVVSSHFQLIELSENSELTSVRIYSSETKGWCVMLSEQKRWKRGGEWDLIGTRHSLRGSAFFNEMLHLIVSPSSTGPEMIVAIDGKEKECRVISSWLENRGFPVFVGQSKGLLHCISVSGPADGNSCNMAELSIWVLENYYDSEVWNLKHTVNFLELFGRTCQFGSDYNVATIHPDQNVVFFVQHWDYKLISYDMDTKEVNALCNVACDYGHIIPYFPYFSKSPALSKKN</sequence>
<name>A0ABC9GAE4_9POAL</name>
<accession>A0ABC9GAE4</accession>
<evidence type="ECO:0000313" key="2">
    <source>
        <dbReference type="EMBL" id="CAL5090947.1"/>
    </source>
</evidence>
<proteinExistence type="predicted"/>
<dbReference type="SMART" id="SM00256">
    <property type="entry name" value="FBOX"/>
    <property type="match status" value="1"/>
</dbReference>
<feature type="domain" description="F-box" evidence="1">
    <location>
        <begin position="14"/>
        <end position="54"/>
    </location>
</feature>
<dbReference type="CDD" id="cd22157">
    <property type="entry name" value="F-box_AtFBW1-like"/>
    <property type="match status" value="1"/>
</dbReference>
<dbReference type="SUPFAM" id="SSF81383">
    <property type="entry name" value="F-box domain"/>
    <property type="match status" value="1"/>
</dbReference>
<dbReference type="AlphaFoldDB" id="A0ABC9GAE4"/>
<dbReference type="Pfam" id="PF24750">
    <property type="entry name" value="b-prop_At3g26010-like"/>
    <property type="match status" value="1"/>
</dbReference>
<dbReference type="Gene3D" id="1.20.1280.50">
    <property type="match status" value="1"/>
</dbReference>
<dbReference type="PROSITE" id="PS50181">
    <property type="entry name" value="FBOX"/>
    <property type="match status" value="1"/>
</dbReference>
<dbReference type="InterPro" id="IPR036047">
    <property type="entry name" value="F-box-like_dom_sf"/>
</dbReference>
<dbReference type="PANTHER" id="PTHR35546:SF105">
    <property type="entry name" value="OS05G0139200 PROTEIN"/>
    <property type="match status" value="1"/>
</dbReference>
<dbReference type="PANTHER" id="PTHR35546">
    <property type="entry name" value="F-BOX PROTEIN INTERACTION DOMAIN PROTEIN-RELATED"/>
    <property type="match status" value="1"/>
</dbReference>
<dbReference type="InterPro" id="IPR056592">
    <property type="entry name" value="Beta-prop_At3g26010-like"/>
</dbReference>